<dbReference type="EMBL" id="HG994582">
    <property type="protein sequence ID" value="CAF2894194.1"/>
    <property type="molecule type" value="Genomic_DNA"/>
</dbReference>
<organism evidence="1 2">
    <name type="scientific">Lepeophtheirus salmonis</name>
    <name type="common">Salmon louse</name>
    <name type="synonym">Caligus salmonis</name>
    <dbReference type="NCBI Taxonomy" id="72036"/>
    <lineage>
        <taxon>Eukaryota</taxon>
        <taxon>Metazoa</taxon>
        <taxon>Ecdysozoa</taxon>
        <taxon>Arthropoda</taxon>
        <taxon>Crustacea</taxon>
        <taxon>Multicrustacea</taxon>
        <taxon>Hexanauplia</taxon>
        <taxon>Copepoda</taxon>
        <taxon>Siphonostomatoida</taxon>
        <taxon>Caligidae</taxon>
        <taxon>Lepeophtheirus</taxon>
    </lineage>
</organism>
<accession>A0A7R8CQK5</accession>
<dbReference type="Proteomes" id="UP000675881">
    <property type="component" value="Chromosome 3"/>
</dbReference>
<sequence length="140" mass="15972">MTRLTRLRLPSLESIKKHIQESPTNFRLLYKIFIDESPIKSKEGDPKRRSISFNNNSKKTPDSDVDRHIKSLLKTAAKQHHENNVKDLHCTIQLMNKTIKTYGGVRGGSWPCGGTLQDYYFTSSQAMSKSNTLVGILEKH</sequence>
<gene>
    <name evidence="1" type="ORF">LSAA_7479</name>
</gene>
<keyword evidence="2" id="KW-1185">Reference proteome</keyword>
<proteinExistence type="predicted"/>
<protein>
    <submittedName>
        <fullName evidence="1">(salmon louse) hypothetical protein</fullName>
    </submittedName>
</protein>
<dbReference type="OrthoDB" id="630895at2759"/>
<dbReference type="AlphaFoldDB" id="A0A7R8CQK5"/>
<name>A0A7R8CQK5_LEPSM</name>
<evidence type="ECO:0000313" key="1">
    <source>
        <dbReference type="EMBL" id="CAF2894194.1"/>
    </source>
</evidence>
<evidence type="ECO:0000313" key="2">
    <source>
        <dbReference type="Proteomes" id="UP000675881"/>
    </source>
</evidence>
<reference evidence="1" key="1">
    <citation type="submission" date="2021-02" db="EMBL/GenBank/DDBJ databases">
        <authorList>
            <person name="Bekaert M."/>
        </authorList>
    </citation>
    <scope>NUCLEOTIDE SEQUENCE</scope>
    <source>
        <strain evidence="1">IoA-00</strain>
    </source>
</reference>